<sequence>MFVVLAHPFYDGKGELPVSGLVGMYPRIVLEEPRIGTPSLMIAEEHLIGQHKMDIRAQVLARKPFLIGLLL</sequence>
<organism evidence="1">
    <name type="scientific">freshwater metagenome</name>
    <dbReference type="NCBI Taxonomy" id="449393"/>
    <lineage>
        <taxon>unclassified sequences</taxon>
        <taxon>metagenomes</taxon>
        <taxon>ecological metagenomes</taxon>
    </lineage>
</organism>
<accession>A0A6J6AQ90</accession>
<dbReference type="AlphaFoldDB" id="A0A6J6AQ90"/>
<dbReference type="EMBL" id="CAEUNJ010000071">
    <property type="protein sequence ID" value="CAB4372419.1"/>
    <property type="molecule type" value="Genomic_DNA"/>
</dbReference>
<evidence type="ECO:0000313" key="1">
    <source>
        <dbReference type="EMBL" id="CAB4372419.1"/>
    </source>
</evidence>
<reference evidence="1" key="1">
    <citation type="submission" date="2020-05" db="EMBL/GenBank/DDBJ databases">
        <authorList>
            <person name="Chiriac C."/>
            <person name="Salcher M."/>
            <person name="Ghai R."/>
            <person name="Kavagutti S V."/>
        </authorList>
    </citation>
    <scope>NUCLEOTIDE SEQUENCE</scope>
</reference>
<gene>
    <name evidence="1" type="ORF">UFOPK4201_01471</name>
</gene>
<proteinExistence type="predicted"/>
<name>A0A6J6AQ90_9ZZZZ</name>
<protein>
    <submittedName>
        <fullName evidence="1">Unannotated protein</fullName>
    </submittedName>
</protein>